<keyword evidence="3" id="KW-1185">Reference proteome</keyword>
<dbReference type="Gene3D" id="1.25.40.420">
    <property type="match status" value="1"/>
</dbReference>
<dbReference type="STRING" id="158441.A0A226E5K1"/>
<dbReference type="EMBL" id="LNIX01000007">
    <property type="protein sequence ID" value="OXA52237.1"/>
    <property type="molecule type" value="Genomic_DNA"/>
</dbReference>
<feature type="domain" description="BTB" evidence="1">
    <location>
        <begin position="195"/>
        <end position="263"/>
    </location>
</feature>
<dbReference type="InterPro" id="IPR011333">
    <property type="entry name" value="SKP1/BTB/POZ_sf"/>
</dbReference>
<dbReference type="PROSITE" id="PS50097">
    <property type="entry name" value="BTB"/>
    <property type="match status" value="1"/>
</dbReference>
<sequence>MTMLLEKMETSMLQIRDKMSAEYDWDFVIPPHSRIKQNMSDVSGGGGFVFSDLKFKTGFLANAYHKLMFAIYSNQVNAYVILQSKTKDKKYDLLRTGKLELFSQNSLKSTKELRFACDDMSHAPNPHNVYATVWINTDGSWDDTIDLMKLTIRVEYQELGSVIPYVNESVFNKLKLHTSPLELDASDLFLSKSLSDTMFVCNNEVFPAHRFILSCKSPVFKQMFQHEMMTETREGRVVIDDMTPNVLKELLRFLYCGQVQNMKDMCLDLFKVAEKYDIQMLKNQCELALIQNIDYQNAMSMYMIGDMYNGEVLKEKAVQTLKMHKSTVVPDTETFNEFTQRYPELMFQLYNL</sequence>
<comment type="caution">
    <text evidence="2">The sequence shown here is derived from an EMBL/GenBank/DDBJ whole genome shotgun (WGS) entry which is preliminary data.</text>
</comment>
<dbReference type="Proteomes" id="UP000198287">
    <property type="component" value="Unassembled WGS sequence"/>
</dbReference>
<evidence type="ECO:0000259" key="1">
    <source>
        <dbReference type="PROSITE" id="PS50097"/>
    </source>
</evidence>
<gene>
    <name evidence="2" type="ORF">Fcan01_13181</name>
</gene>
<dbReference type="AlphaFoldDB" id="A0A226E5K1"/>
<dbReference type="InterPro" id="IPR000210">
    <property type="entry name" value="BTB/POZ_dom"/>
</dbReference>
<accession>A0A226E5K1</accession>
<organism evidence="2 3">
    <name type="scientific">Folsomia candida</name>
    <name type="common">Springtail</name>
    <dbReference type="NCBI Taxonomy" id="158441"/>
    <lineage>
        <taxon>Eukaryota</taxon>
        <taxon>Metazoa</taxon>
        <taxon>Ecdysozoa</taxon>
        <taxon>Arthropoda</taxon>
        <taxon>Hexapoda</taxon>
        <taxon>Collembola</taxon>
        <taxon>Entomobryomorpha</taxon>
        <taxon>Isotomoidea</taxon>
        <taxon>Isotomidae</taxon>
        <taxon>Proisotominae</taxon>
        <taxon>Folsomia</taxon>
    </lineage>
</organism>
<dbReference type="OrthoDB" id="10249567at2759"/>
<dbReference type="FunFam" id="3.30.710.10:FF:000159">
    <property type="entry name" value="Speckle-type POZ protein B"/>
    <property type="match status" value="1"/>
</dbReference>
<dbReference type="SMART" id="SM00225">
    <property type="entry name" value="BTB"/>
    <property type="match status" value="1"/>
</dbReference>
<evidence type="ECO:0000313" key="2">
    <source>
        <dbReference type="EMBL" id="OXA52237.1"/>
    </source>
</evidence>
<reference evidence="2 3" key="1">
    <citation type="submission" date="2015-12" db="EMBL/GenBank/DDBJ databases">
        <title>The genome of Folsomia candida.</title>
        <authorList>
            <person name="Faddeeva A."/>
            <person name="Derks M.F."/>
            <person name="Anvar Y."/>
            <person name="Smit S."/>
            <person name="Van Straalen N."/>
            <person name="Roelofs D."/>
        </authorList>
    </citation>
    <scope>NUCLEOTIDE SEQUENCE [LARGE SCALE GENOMIC DNA]</scope>
    <source>
        <strain evidence="2 3">VU population</strain>
        <tissue evidence="2">Whole body</tissue>
    </source>
</reference>
<dbReference type="Pfam" id="PF00651">
    <property type="entry name" value="BTB"/>
    <property type="match status" value="1"/>
</dbReference>
<protein>
    <submittedName>
        <fullName evidence="2">Speckle-type POZ protein B</fullName>
    </submittedName>
</protein>
<dbReference type="PANTHER" id="PTHR24413">
    <property type="entry name" value="SPECKLE-TYPE POZ PROTEIN"/>
    <property type="match status" value="1"/>
</dbReference>
<name>A0A226E5K1_FOLCA</name>
<dbReference type="OMA" id="WINEDRT"/>
<dbReference type="SUPFAM" id="SSF54695">
    <property type="entry name" value="POZ domain"/>
    <property type="match status" value="1"/>
</dbReference>
<evidence type="ECO:0000313" key="3">
    <source>
        <dbReference type="Proteomes" id="UP000198287"/>
    </source>
</evidence>
<proteinExistence type="predicted"/>
<dbReference type="Gene3D" id="3.30.710.10">
    <property type="entry name" value="Potassium Channel Kv1.1, Chain A"/>
    <property type="match status" value="1"/>
</dbReference>